<evidence type="ECO:0000313" key="12">
    <source>
        <dbReference type="Proteomes" id="UP000749559"/>
    </source>
</evidence>
<keyword evidence="12" id="KW-1185">Reference proteome</keyword>
<feature type="compositionally biased region" description="Basic residues" evidence="7">
    <location>
        <begin position="994"/>
        <end position="1011"/>
    </location>
</feature>
<dbReference type="GO" id="GO:0005576">
    <property type="term" value="C:extracellular region"/>
    <property type="evidence" value="ECO:0007669"/>
    <property type="project" value="UniProtKB-SubCell"/>
</dbReference>
<feature type="domain" description="VIT" evidence="10">
    <location>
        <begin position="16"/>
        <end position="145"/>
    </location>
</feature>
<feature type="region of interest" description="Disordered" evidence="7">
    <location>
        <begin position="991"/>
        <end position="1011"/>
    </location>
</feature>
<keyword evidence="3" id="KW-0964">Secreted</keyword>
<dbReference type="GO" id="GO:0004867">
    <property type="term" value="F:serine-type endopeptidase inhibitor activity"/>
    <property type="evidence" value="ECO:0007669"/>
    <property type="project" value="UniProtKB-KW"/>
</dbReference>
<evidence type="ECO:0000313" key="11">
    <source>
        <dbReference type="EMBL" id="CAH1784811.1"/>
    </source>
</evidence>
<sequence length="1011" mass="112193">MILKKGMHLVMVGMGFLCLIHAEEATDLTPQIYSLHIRSDIAYRWATTQVTSKLANPGTSAKEAMFRIVLPKAAFIANFSMEIDGIIYPGHVKEKAEAKKTYDDAVRLGHSAGHIQQKTRDSNDFKVSVNVAAKNKVTFHLTYQELLRRRLGVYEHLINVNPGQVVRDMKIDVHVEESREITALKVPPLREDVANTIDFNEVNPIAKVNKISPTKAHVAFHPTVEEQSAASKDGINGQFIMQYDVNRDISAGEIQVVDGYFVHYFAPKGLEPVDKDIVFVLDTSGSMSGTKIKQLKQAMNLILGDLREGDMFNIVEFDSNTKVWREDGLIMADEDNIHAAKAYVNRMSADGGTNINAALLDAIKVLDAKDFNSLNNRPSMIIFLTDGEATSGVTHVNKIMENVRNKNEDRYTIFTLAFGHGADFSFLQKISLQNRGFARKIYEDSDAVLQLENFYNEISTPTLSQVEIKYLDNVIDNSSLTRTIFPTYFEGTELVICGRLLNPASPPTRLVAEIKAIKSEGNIILEASKDIDNGLTVPIDDDANSPSTEGLAKFTEKLWAYQTIKELLKKEVAATDKTEKKELKNKALQLSLKYSFVTPLTSMVVTKPNSKEEGAGLEDTDKISQNYRSQAMGMSMAKYSSQHAYSFPGLPGPVGMTGLRSFGGLMYDPSSQSRPFSPPVRKLHHSVPSFSASASHSKRRKSQGRGGRGRVGPPFPPSIPPRPTFSYSNLPASTTTSTTTPPTQSMGTDEPTSSGAIEPTIAPSTYPIQQGVESSLIISGVKLCVDLDSLHDKYIQLIRCRNNGVTINVKVEVSENATSFTSLGIMTQRSKIIIKPHKIRVYPRGRSIKWSKPSSNNLEEGVKLVVGKDEMITLQVNQILMYITRHGHSVMIKFQNEGMPGKKKVHGIIGQFMQKGKTWKIDEQVGSLNSQLEILDSPSAPPRIVDVSLVRHINVATQTEADCWEPDSPNDILDGQIEDYVIPKLTYKPFSGNHLKHKGKHSRKRHHSRKP</sequence>
<protein>
    <submittedName>
        <fullName evidence="11">Uncharacterized protein</fullName>
    </submittedName>
</protein>
<feature type="region of interest" description="Disordered" evidence="7">
    <location>
        <begin position="669"/>
        <end position="762"/>
    </location>
</feature>
<evidence type="ECO:0000256" key="2">
    <source>
        <dbReference type="ARBA" id="ARBA00010158"/>
    </source>
</evidence>
<dbReference type="Pfam" id="PF08487">
    <property type="entry name" value="VIT"/>
    <property type="match status" value="1"/>
</dbReference>
<dbReference type="Proteomes" id="UP000749559">
    <property type="component" value="Unassembled WGS sequence"/>
</dbReference>
<evidence type="ECO:0000256" key="5">
    <source>
        <dbReference type="ARBA" id="ARBA00022900"/>
    </source>
</evidence>
<dbReference type="PROSITE" id="PS51468">
    <property type="entry name" value="VIT"/>
    <property type="match status" value="1"/>
</dbReference>
<feature type="domain" description="VWFA" evidence="9">
    <location>
        <begin position="276"/>
        <end position="458"/>
    </location>
</feature>
<evidence type="ECO:0000259" key="9">
    <source>
        <dbReference type="PROSITE" id="PS50234"/>
    </source>
</evidence>
<name>A0A8S4NVK2_OWEFU</name>
<dbReference type="CDD" id="cd01461">
    <property type="entry name" value="vWA_interalpha_trypsin_inhibitor"/>
    <property type="match status" value="1"/>
</dbReference>
<dbReference type="SMART" id="SM00609">
    <property type="entry name" value="VIT"/>
    <property type="match status" value="1"/>
</dbReference>
<keyword evidence="5" id="KW-0722">Serine protease inhibitor</keyword>
<feature type="chain" id="PRO_5035724412" evidence="8">
    <location>
        <begin position="23"/>
        <end position="1011"/>
    </location>
</feature>
<evidence type="ECO:0000256" key="7">
    <source>
        <dbReference type="SAM" id="MobiDB-lite"/>
    </source>
</evidence>
<dbReference type="InterPro" id="IPR002035">
    <property type="entry name" value="VWF_A"/>
</dbReference>
<comment type="caution">
    <text evidence="11">The sequence shown here is derived from an EMBL/GenBank/DDBJ whole genome shotgun (WGS) entry which is preliminary data.</text>
</comment>
<dbReference type="AlphaFoldDB" id="A0A8S4NVK2"/>
<proteinExistence type="inferred from homology"/>
<dbReference type="EMBL" id="CAIIXF020000005">
    <property type="protein sequence ID" value="CAH1784811.1"/>
    <property type="molecule type" value="Genomic_DNA"/>
</dbReference>
<feature type="compositionally biased region" description="Polar residues" evidence="7">
    <location>
        <begin position="744"/>
        <end position="755"/>
    </location>
</feature>
<evidence type="ECO:0000256" key="3">
    <source>
        <dbReference type="ARBA" id="ARBA00022525"/>
    </source>
</evidence>
<evidence type="ECO:0000259" key="10">
    <source>
        <dbReference type="PROSITE" id="PS51468"/>
    </source>
</evidence>
<evidence type="ECO:0000256" key="4">
    <source>
        <dbReference type="ARBA" id="ARBA00022729"/>
    </source>
</evidence>
<dbReference type="InterPro" id="IPR050934">
    <property type="entry name" value="ITIH"/>
</dbReference>
<dbReference type="PROSITE" id="PS50234">
    <property type="entry name" value="VWFA"/>
    <property type="match status" value="1"/>
</dbReference>
<keyword evidence="6" id="KW-0325">Glycoprotein</keyword>
<dbReference type="OrthoDB" id="299997at2759"/>
<feature type="compositionally biased region" description="Low complexity" evidence="7">
    <location>
        <begin position="686"/>
        <end position="695"/>
    </location>
</feature>
<reference evidence="11" key="1">
    <citation type="submission" date="2022-03" db="EMBL/GenBank/DDBJ databases">
        <authorList>
            <person name="Martin C."/>
        </authorList>
    </citation>
    <scope>NUCLEOTIDE SEQUENCE</scope>
</reference>
<keyword evidence="5" id="KW-0646">Protease inhibitor</keyword>
<accession>A0A8S4NVK2</accession>
<evidence type="ECO:0000256" key="6">
    <source>
        <dbReference type="ARBA" id="ARBA00023180"/>
    </source>
</evidence>
<dbReference type="PANTHER" id="PTHR10338:SF108">
    <property type="entry name" value="INTER-ALPHA-TRYPSIN INHIBITOR HEAVY CHAIN H4-LIKE PROTEIN"/>
    <property type="match status" value="1"/>
</dbReference>
<keyword evidence="4 8" id="KW-0732">Signal</keyword>
<feature type="signal peptide" evidence="8">
    <location>
        <begin position="1"/>
        <end position="22"/>
    </location>
</feature>
<organism evidence="11 12">
    <name type="scientific">Owenia fusiformis</name>
    <name type="common">Polychaete worm</name>
    <dbReference type="NCBI Taxonomy" id="6347"/>
    <lineage>
        <taxon>Eukaryota</taxon>
        <taxon>Metazoa</taxon>
        <taxon>Spiralia</taxon>
        <taxon>Lophotrochozoa</taxon>
        <taxon>Annelida</taxon>
        <taxon>Polychaeta</taxon>
        <taxon>Sedentaria</taxon>
        <taxon>Canalipalpata</taxon>
        <taxon>Sabellida</taxon>
        <taxon>Oweniida</taxon>
        <taxon>Oweniidae</taxon>
        <taxon>Owenia</taxon>
    </lineage>
</organism>
<dbReference type="PANTHER" id="PTHR10338">
    <property type="entry name" value="INTER-ALPHA-TRYPSIN INHIBITOR HEAVY CHAIN FAMILY MEMBER"/>
    <property type="match status" value="1"/>
</dbReference>
<evidence type="ECO:0000256" key="8">
    <source>
        <dbReference type="SAM" id="SignalP"/>
    </source>
</evidence>
<dbReference type="Gene3D" id="3.40.50.410">
    <property type="entry name" value="von Willebrand factor, type A domain"/>
    <property type="match status" value="1"/>
</dbReference>
<feature type="compositionally biased region" description="Low complexity" evidence="7">
    <location>
        <begin position="733"/>
        <end position="743"/>
    </location>
</feature>
<comment type="similarity">
    <text evidence="2">Belongs to the ITIH family.</text>
</comment>
<dbReference type="SUPFAM" id="SSF53300">
    <property type="entry name" value="vWA-like"/>
    <property type="match status" value="1"/>
</dbReference>
<dbReference type="InterPro" id="IPR013694">
    <property type="entry name" value="VIT"/>
</dbReference>
<gene>
    <name evidence="11" type="ORF">OFUS_LOCUS10945</name>
</gene>
<evidence type="ECO:0000256" key="1">
    <source>
        <dbReference type="ARBA" id="ARBA00004613"/>
    </source>
</evidence>
<comment type="subcellular location">
    <subcellularLocation>
        <location evidence="1">Secreted</location>
    </subcellularLocation>
</comment>
<dbReference type="InterPro" id="IPR036465">
    <property type="entry name" value="vWFA_dom_sf"/>
</dbReference>
<dbReference type="SMART" id="SM00327">
    <property type="entry name" value="VWA"/>
    <property type="match status" value="1"/>
</dbReference>
<feature type="compositionally biased region" description="Pro residues" evidence="7">
    <location>
        <begin position="713"/>
        <end position="723"/>
    </location>
</feature>
<dbReference type="FunFam" id="3.40.50.410:FF:000013">
    <property type="entry name" value="inter-alpha-trypsin inhibitor heavy chain H2"/>
    <property type="match status" value="1"/>
</dbReference>
<dbReference type="Pfam" id="PF00092">
    <property type="entry name" value="VWA"/>
    <property type="match status" value="1"/>
</dbReference>